<name>B4NV36_DROSI</name>
<protein>
    <submittedName>
        <fullName evidence="1">GD25680</fullName>
    </submittedName>
</protein>
<dbReference type="AlphaFoldDB" id="B4NV36"/>
<proteinExistence type="predicted"/>
<evidence type="ECO:0000313" key="2">
    <source>
        <dbReference type="Proteomes" id="UP000000304"/>
    </source>
</evidence>
<organism evidence="1 2">
    <name type="scientific">Drosophila simulans</name>
    <name type="common">Fruit fly</name>
    <dbReference type="NCBI Taxonomy" id="7240"/>
    <lineage>
        <taxon>Eukaryota</taxon>
        <taxon>Metazoa</taxon>
        <taxon>Ecdysozoa</taxon>
        <taxon>Arthropoda</taxon>
        <taxon>Hexapoda</taxon>
        <taxon>Insecta</taxon>
        <taxon>Pterygota</taxon>
        <taxon>Neoptera</taxon>
        <taxon>Endopterygota</taxon>
        <taxon>Diptera</taxon>
        <taxon>Brachycera</taxon>
        <taxon>Muscomorpha</taxon>
        <taxon>Ephydroidea</taxon>
        <taxon>Drosophilidae</taxon>
        <taxon>Drosophila</taxon>
        <taxon>Sophophora</taxon>
    </lineage>
</organism>
<accession>B4NV36</accession>
<reference evidence="1 2" key="1">
    <citation type="journal article" date="2007" name="Nature">
        <title>Evolution of genes and genomes on the Drosophila phylogeny.</title>
        <authorList>
            <consortium name="Drosophila 12 Genomes Consortium"/>
            <person name="Clark A.G."/>
            <person name="Eisen M.B."/>
            <person name="Smith D.R."/>
            <person name="Bergman C.M."/>
            <person name="Oliver B."/>
            <person name="Markow T.A."/>
            <person name="Kaufman T.C."/>
            <person name="Kellis M."/>
            <person name="Gelbart W."/>
            <person name="Iyer V.N."/>
            <person name="Pollard D.A."/>
            <person name="Sackton T.B."/>
            <person name="Larracuente A.M."/>
            <person name="Singh N.D."/>
            <person name="Abad J.P."/>
            <person name="Abt D.N."/>
            <person name="Adryan B."/>
            <person name="Aguade M."/>
            <person name="Akashi H."/>
            <person name="Anderson W.W."/>
            <person name="Aquadro C.F."/>
            <person name="Ardell D.H."/>
            <person name="Arguello R."/>
            <person name="Artieri C.G."/>
            <person name="Barbash D.A."/>
            <person name="Barker D."/>
            <person name="Barsanti P."/>
            <person name="Batterham P."/>
            <person name="Batzoglou S."/>
            <person name="Begun D."/>
            <person name="Bhutkar A."/>
            <person name="Blanco E."/>
            <person name="Bosak S.A."/>
            <person name="Bradley R.K."/>
            <person name="Brand A.D."/>
            <person name="Brent M.R."/>
            <person name="Brooks A.N."/>
            <person name="Brown R.H."/>
            <person name="Butlin R.K."/>
            <person name="Caggese C."/>
            <person name="Calvi B.R."/>
            <person name="Bernardo de Carvalho A."/>
            <person name="Caspi A."/>
            <person name="Castrezana S."/>
            <person name="Celniker S.E."/>
            <person name="Chang J.L."/>
            <person name="Chapple C."/>
            <person name="Chatterji S."/>
            <person name="Chinwalla A."/>
            <person name="Civetta A."/>
            <person name="Clifton S.W."/>
            <person name="Comeron J.M."/>
            <person name="Costello J.C."/>
            <person name="Coyne J.A."/>
            <person name="Daub J."/>
            <person name="David R.G."/>
            <person name="Delcher A.L."/>
            <person name="Delehaunty K."/>
            <person name="Do C.B."/>
            <person name="Ebling H."/>
            <person name="Edwards K."/>
            <person name="Eickbush T."/>
            <person name="Evans J.D."/>
            <person name="Filipski A."/>
            <person name="Findeiss S."/>
            <person name="Freyhult E."/>
            <person name="Fulton L."/>
            <person name="Fulton R."/>
            <person name="Garcia A.C."/>
            <person name="Gardiner A."/>
            <person name="Garfield D.A."/>
            <person name="Garvin B.E."/>
            <person name="Gibson G."/>
            <person name="Gilbert D."/>
            <person name="Gnerre S."/>
            <person name="Godfrey J."/>
            <person name="Good R."/>
            <person name="Gotea V."/>
            <person name="Gravely B."/>
            <person name="Greenberg A.J."/>
            <person name="Griffiths-Jones S."/>
            <person name="Gross S."/>
            <person name="Guigo R."/>
            <person name="Gustafson E.A."/>
            <person name="Haerty W."/>
            <person name="Hahn M.W."/>
            <person name="Halligan D.L."/>
            <person name="Halpern A.L."/>
            <person name="Halter G.M."/>
            <person name="Han M.V."/>
            <person name="Heger A."/>
            <person name="Hillier L."/>
            <person name="Hinrichs A.S."/>
            <person name="Holmes I."/>
            <person name="Hoskins R.A."/>
            <person name="Hubisz M.J."/>
            <person name="Hultmark D."/>
            <person name="Huntley M.A."/>
            <person name="Jaffe D.B."/>
            <person name="Jagadeeshan S."/>
            <person name="Jeck W.R."/>
            <person name="Johnson J."/>
            <person name="Jones C.D."/>
            <person name="Jordan W.C."/>
            <person name="Karpen G.H."/>
            <person name="Kataoka E."/>
            <person name="Keightley P.D."/>
            <person name="Kheradpour P."/>
            <person name="Kirkness E.F."/>
            <person name="Koerich L.B."/>
            <person name="Kristiansen K."/>
            <person name="Kudrna D."/>
            <person name="Kulathinal R.J."/>
            <person name="Kumar S."/>
            <person name="Kwok R."/>
            <person name="Lander E."/>
            <person name="Langley C.H."/>
            <person name="Lapoint R."/>
            <person name="Lazzaro B.P."/>
            <person name="Lee S.J."/>
            <person name="Levesque L."/>
            <person name="Li R."/>
            <person name="Lin C.F."/>
            <person name="Lin M.F."/>
            <person name="Lindblad-Toh K."/>
            <person name="Llopart A."/>
            <person name="Long M."/>
            <person name="Low L."/>
            <person name="Lozovsky E."/>
            <person name="Lu J."/>
            <person name="Luo M."/>
            <person name="Machado C.A."/>
            <person name="Makalowski W."/>
            <person name="Marzo M."/>
            <person name="Matsuda M."/>
            <person name="Matzkin L."/>
            <person name="McAllister B."/>
            <person name="McBride C.S."/>
            <person name="McKernan B."/>
            <person name="McKernan K."/>
            <person name="Mendez-Lago M."/>
            <person name="Minx P."/>
            <person name="Mollenhauer M.U."/>
            <person name="Montooth K."/>
            <person name="Mount S.M."/>
            <person name="Mu X."/>
            <person name="Myers E."/>
            <person name="Negre B."/>
            <person name="Newfeld S."/>
            <person name="Nielsen R."/>
            <person name="Noor M.A."/>
            <person name="O'Grady P."/>
            <person name="Pachter L."/>
            <person name="Papaceit M."/>
            <person name="Parisi M.J."/>
            <person name="Parisi M."/>
            <person name="Parts L."/>
            <person name="Pedersen J.S."/>
            <person name="Pesole G."/>
            <person name="Phillippy A.M."/>
            <person name="Ponting C.P."/>
            <person name="Pop M."/>
            <person name="Porcelli D."/>
            <person name="Powell J.R."/>
            <person name="Prohaska S."/>
            <person name="Pruitt K."/>
            <person name="Puig M."/>
            <person name="Quesneville H."/>
            <person name="Ram K.R."/>
            <person name="Rand D."/>
            <person name="Rasmussen M.D."/>
            <person name="Reed L.K."/>
            <person name="Reenan R."/>
            <person name="Reily A."/>
            <person name="Remington K.A."/>
            <person name="Rieger T.T."/>
            <person name="Ritchie M.G."/>
            <person name="Robin C."/>
            <person name="Rogers Y.H."/>
            <person name="Rohde C."/>
            <person name="Rozas J."/>
            <person name="Rubenfield M.J."/>
            <person name="Ruiz A."/>
            <person name="Russo S."/>
            <person name="Salzberg S.L."/>
            <person name="Sanchez-Gracia A."/>
            <person name="Saranga D.J."/>
            <person name="Sato H."/>
            <person name="Schaeffer S.W."/>
            <person name="Schatz M.C."/>
            <person name="Schlenke T."/>
            <person name="Schwartz R."/>
            <person name="Segarra C."/>
            <person name="Singh R.S."/>
            <person name="Sirot L."/>
            <person name="Sirota M."/>
            <person name="Sisneros N.B."/>
            <person name="Smith C.D."/>
            <person name="Smith T.F."/>
            <person name="Spieth J."/>
            <person name="Stage D.E."/>
            <person name="Stark A."/>
            <person name="Stephan W."/>
            <person name="Strausberg R.L."/>
            <person name="Strempel S."/>
            <person name="Sturgill D."/>
            <person name="Sutton G."/>
            <person name="Sutton G.G."/>
            <person name="Tao W."/>
            <person name="Teichmann S."/>
            <person name="Tobari Y.N."/>
            <person name="Tomimura Y."/>
            <person name="Tsolas J.M."/>
            <person name="Valente V.L."/>
            <person name="Venter E."/>
            <person name="Venter J.C."/>
            <person name="Vicario S."/>
            <person name="Vieira F.G."/>
            <person name="Vilella A.J."/>
            <person name="Villasante A."/>
            <person name="Walenz B."/>
            <person name="Wang J."/>
            <person name="Wasserman M."/>
            <person name="Watts T."/>
            <person name="Wilson D."/>
            <person name="Wilson R.K."/>
            <person name="Wing R.A."/>
            <person name="Wolfner M.F."/>
            <person name="Wong A."/>
            <person name="Wong G.K."/>
            <person name="Wu C.I."/>
            <person name="Wu G."/>
            <person name="Yamamoto D."/>
            <person name="Yang H.P."/>
            <person name="Yang S.P."/>
            <person name="Yorke J.A."/>
            <person name="Yoshida K."/>
            <person name="Zdobnov E."/>
            <person name="Zhang P."/>
            <person name="Zhang Y."/>
            <person name="Zimin A.V."/>
            <person name="Baldwin J."/>
            <person name="Abdouelleil A."/>
            <person name="Abdulkadir J."/>
            <person name="Abebe A."/>
            <person name="Abera B."/>
            <person name="Abreu J."/>
            <person name="Acer S.C."/>
            <person name="Aftuck L."/>
            <person name="Alexander A."/>
            <person name="An P."/>
            <person name="Anderson E."/>
            <person name="Anderson S."/>
            <person name="Arachi H."/>
            <person name="Azer M."/>
            <person name="Bachantsang P."/>
            <person name="Barry A."/>
            <person name="Bayul T."/>
            <person name="Berlin A."/>
            <person name="Bessette D."/>
            <person name="Bloom T."/>
            <person name="Blye J."/>
            <person name="Boguslavskiy L."/>
            <person name="Bonnet C."/>
            <person name="Boukhgalter B."/>
            <person name="Bourzgui I."/>
            <person name="Brown A."/>
            <person name="Cahill P."/>
            <person name="Channer S."/>
            <person name="Cheshatsang Y."/>
            <person name="Chuda L."/>
            <person name="Citroen M."/>
            <person name="Collymore A."/>
            <person name="Cooke P."/>
            <person name="Costello M."/>
            <person name="D'Aco K."/>
            <person name="Daza R."/>
            <person name="De Haan G."/>
            <person name="DeGray S."/>
            <person name="DeMaso C."/>
            <person name="Dhargay N."/>
            <person name="Dooley K."/>
            <person name="Dooley E."/>
            <person name="Doricent M."/>
            <person name="Dorje P."/>
            <person name="Dorjee K."/>
            <person name="Dupes A."/>
            <person name="Elong R."/>
            <person name="Falk J."/>
            <person name="Farina A."/>
            <person name="Faro S."/>
            <person name="Ferguson D."/>
            <person name="Fisher S."/>
            <person name="Foley C.D."/>
            <person name="Franke A."/>
            <person name="Friedrich D."/>
            <person name="Gadbois L."/>
            <person name="Gearin G."/>
            <person name="Gearin C.R."/>
            <person name="Giannoukos G."/>
            <person name="Goode T."/>
            <person name="Graham J."/>
            <person name="Grandbois E."/>
            <person name="Grewal S."/>
            <person name="Gyaltsen K."/>
            <person name="Hafez N."/>
            <person name="Hagos B."/>
            <person name="Hall J."/>
            <person name="Henson C."/>
            <person name="Hollinger A."/>
            <person name="Honan T."/>
            <person name="Huard M.D."/>
            <person name="Hughes L."/>
            <person name="Hurhula B."/>
            <person name="Husby M.E."/>
            <person name="Kamat A."/>
            <person name="Kanga B."/>
            <person name="Kashin S."/>
            <person name="Khazanovich D."/>
            <person name="Kisner P."/>
            <person name="Lance K."/>
            <person name="Lara M."/>
            <person name="Lee W."/>
            <person name="Lennon N."/>
            <person name="Letendre F."/>
            <person name="LeVine R."/>
            <person name="Lipovsky A."/>
            <person name="Liu X."/>
            <person name="Liu J."/>
            <person name="Liu S."/>
            <person name="Lokyitsang T."/>
            <person name="Lokyitsang Y."/>
            <person name="Lubonja R."/>
            <person name="Lui A."/>
            <person name="MacDonald P."/>
            <person name="Magnisalis V."/>
            <person name="Maru K."/>
            <person name="Matthews C."/>
            <person name="McCusker W."/>
            <person name="McDonough S."/>
            <person name="Mehta T."/>
            <person name="Meldrim J."/>
            <person name="Meneus L."/>
            <person name="Mihai O."/>
            <person name="Mihalev A."/>
            <person name="Mihova T."/>
            <person name="Mittelman R."/>
            <person name="Mlenga V."/>
            <person name="Montmayeur A."/>
            <person name="Mulrain L."/>
            <person name="Navidi A."/>
            <person name="Naylor J."/>
            <person name="Negash T."/>
            <person name="Nguyen T."/>
            <person name="Nguyen N."/>
            <person name="Nicol R."/>
            <person name="Norbu C."/>
            <person name="Norbu N."/>
            <person name="Novod N."/>
            <person name="O'Neill B."/>
            <person name="Osman S."/>
            <person name="Markiewicz E."/>
            <person name="Oyono O.L."/>
            <person name="Patti C."/>
            <person name="Phunkhang P."/>
            <person name="Pierre F."/>
            <person name="Priest M."/>
            <person name="Raghuraman S."/>
            <person name="Rege F."/>
            <person name="Reyes R."/>
            <person name="Rise C."/>
            <person name="Rogov P."/>
            <person name="Ross K."/>
            <person name="Ryan E."/>
            <person name="Settipalli S."/>
            <person name="Shea T."/>
            <person name="Sherpa N."/>
            <person name="Shi L."/>
            <person name="Shih D."/>
            <person name="Sparrow T."/>
            <person name="Spaulding J."/>
            <person name="Stalker J."/>
            <person name="Stange-Thomann N."/>
            <person name="Stavropoulos S."/>
            <person name="Stone C."/>
            <person name="Strader C."/>
            <person name="Tesfaye S."/>
            <person name="Thomson T."/>
            <person name="Thoulutsang Y."/>
            <person name="Thoulutsang D."/>
            <person name="Topham K."/>
            <person name="Topping I."/>
            <person name="Tsamla T."/>
            <person name="Vassiliev H."/>
            <person name="Vo A."/>
            <person name="Wangchuk T."/>
            <person name="Wangdi T."/>
            <person name="Weiand M."/>
            <person name="Wilkinson J."/>
            <person name="Wilson A."/>
            <person name="Yadav S."/>
            <person name="Young G."/>
            <person name="Yu Q."/>
            <person name="Zembek L."/>
            <person name="Zhong D."/>
            <person name="Zimmer A."/>
            <person name="Zwirko Z."/>
            <person name="Jaffe D.B."/>
            <person name="Alvarez P."/>
            <person name="Brockman W."/>
            <person name="Butler J."/>
            <person name="Chin C."/>
            <person name="Gnerre S."/>
            <person name="Grabherr M."/>
            <person name="Kleber M."/>
            <person name="Mauceli E."/>
            <person name="MacCallum I."/>
        </authorList>
    </citation>
    <scope>NUCLEOTIDE SEQUENCE [LARGE SCALE GENOMIC DNA]</scope>
    <source>
        <strain evidence="2">white501</strain>
    </source>
</reference>
<sequence length="183" mass="19485">MAAMLLVTPMSRPAAVSCPINPGSPYGRIPPLGISSPKDRYWDLLDQALAADPVAATVGPPVWRPLQQQMDPSGAEESQIPHSGIVFLLSAVASRGGDGVVALDHQLAVVKEVLASTTVDARRFEISPSIAARHYKYPRQKDRSTESLRASGVITGTLSGISFKVLMEEARLGLGENSSKILN</sequence>
<dbReference type="Proteomes" id="UP000000304">
    <property type="component" value="Unassembled WGS sequence"/>
</dbReference>
<gene>
    <name evidence="1" type="primary">Dsim\GD25680</name>
    <name evidence="1" type="ORF">Dsim_GD25680</name>
</gene>
<keyword evidence="2" id="KW-1185">Reference proteome</keyword>
<evidence type="ECO:0000313" key="1">
    <source>
        <dbReference type="EMBL" id="EDX15908.1"/>
    </source>
</evidence>
<dbReference type="HOGENOM" id="CLU_1476671_0_0_1"/>
<dbReference type="EMBL" id="CH985679">
    <property type="protein sequence ID" value="EDX15908.1"/>
    <property type="molecule type" value="Genomic_DNA"/>
</dbReference>